<protein>
    <submittedName>
        <fullName evidence="2">HD-like signal output (HDOD) protein</fullName>
    </submittedName>
</protein>
<dbReference type="InterPro" id="IPR013976">
    <property type="entry name" value="HDOD"/>
</dbReference>
<dbReference type="PANTHER" id="PTHR33525:SF6">
    <property type="entry name" value="HDOD DOMAIN-CONTAINING PROTEIN"/>
    <property type="match status" value="1"/>
</dbReference>
<dbReference type="PANTHER" id="PTHR33525">
    <property type="match status" value="1"/>
</dbReference>
<comment type="caution">
    <text evidence="2">The sequence shown here is derived from an EMBL/GenBank/DDBJ whole genome shotgun (WGS) entry which is preliminary data.</text>
</comment>
<evidence type="ECO:0000313" key="2">
    <source>
        <dbReference type="EMBL" id="MBB5204252.1"/>
    </source>
</evidence>
<dbReference type="OrthoDB" id="9784953at2"/>
<dbReference type="AlphaFoldDB" id="A0A840S3X4"/>
<evidence type="ECO:0000313" key="3">
    <source>
        <dbReference type="Proteomes" id="UP000554837"/>
    </source>
</evidence>
<keyword evidence="3" id="KW-1185">Reference proteome</keyword>
<dbReference type="Pfam" id="PF08668">
    <property type="entry name" value="HDOD"/>
    <property type="match status" value="1"/>
</dbReference>
<dbReference type="Proteomes" id="UP000554837">
    <property type="component" value="Unassembled WGS sequence"/>
</dbReference>
<proteinExistence type="predicted"/>
<dbReference type="InterPro" id="IPR052340">
    <property type="entry name" value="RNase_Y/CdgJ"/>
</dbReference>
<reference evidence="2 3" key="1">
    <citation type="submission" date="2020-08" db="EMBL/GenBank/DDBJ databases">
        <title>Genomic Encyclopedia of Type Strains, Phase IV (KMG-IV): sequencing the most valuable type-strain genomes for metagenomic binning, comparative biology and taxonomic classification.</title>
        <authorList>
            <person name="Goeker M."/>
        </authorList>
    </citation>
    <scope>NUCLEOTIDE SEQUENCE [LARGE SCALE GENOMIC DNA]</scope>
    <source>
        <strain evidence="2 3">DSM 23958</strain>
    </source>
</reference>
<gene>
    <name evidence="2" type="ORF">HNQ51_001566</name>
</gene>
<dbReference type="EMBL" id="JACHHO010000002">
    <property type="protein sequence ID" value="MBB5204252.1"/>
    <property type="molecule type" value="Genomic_DNA"/>
</dbReference>
<evidence type="ECO:0000259" key="1">
    <source>
        <dbReference type="PROSITE" id="PS51833"/>
    </source>
</evidence>
<accession>A0A840S3X4</accession>
<sequence>MDAVELQHEIDLALLTPLIRTVQIPARPSILAKVQEELQSEAPLIQRLAQTVSCDVAISAALLKIANSPLMGLSRRAETVSQAFTLLGLRQVEAVLTEITLKKALRGDGMAMERFWDVSSKRARAMAYLARRERLGPADIAHSFGLFMDVGIALLMQQPLIPSYANTLRIANDSMDPFTQVERERHGTDHCLLGAAMARDWGVSQTVLLAVRLHHDYATLDDPRTPTVVRDLVALSAVVDHIIQRFAGQNHTLEWAKAGPRSCHCLDLDEAQLEHWTEEIHELFNQEG</sequence>
<dbReference type="RefSeq" id="WP_138856050.1">
    <property type="nucleotide sequence ID" value="NZ_CP040709.1"/>
</dbReference>
<name>A0A840S3X4_9BURK</name>
<dbReference type="Gene3D" id="1.10.3210.10">
    <property type="entry name" value="Hypothetical protein af1432"/>
    <property type="match status" value="1"/>
</dbReference>
<feature type="domain" description="HDOD" evidence="1">
    <location>
        <begin position="24"/>
        <end position="217"/>
    </location>
</feature>
<dbReference type="SUPFAM" id="SSF109604">
    <property type="entry name" value="HD-domain/PDEase-like"/>
    <property type="match status" value="1"/>
</dbReference>
<dbReference type="PROSITE" id="PS51833">
    <property type="entry name" value="HDOD"/>
    <property type="match status" value="1"/>
</dbReference>
<organism evidence="2 3">
    <name type="scientific">Inhella inkyongensis</name>
    <dbReference type="NCBI Taxonomy" id="392593"/>
    <lineage>
        <taxon>Bacteria</taxon>
        <taxon>Pseudomonadati</taxon>
        <taxon>Pseudomonadota</taxon>
        <taxon>Betaproteobacteria</taxon>
        <taxon>Burkholderiales</taxon>
        <taxon>Sphaerotilaceae</taxon>
        <taxon>Inhella</taxon>
    </lineage>
</organism>